<dbReference type="EMBL" id="VDEP01000251">
    <property type="protein sequence ID" value="KAA1118401.1"/>
    <property type="molecule type" value="Genomic_DNA"/>
</dbReference>
<proteinExistence type="predicted"/>
<name>A0A5B0QYL3_PUCGR</name>
<accession>A0A5B0QYL3</accession>
<protein>
    <submittedName>
        <fullName evidence="1">Uncharacterized protein</fullName>
    </submittedName>
</protein>
<evidence type="ECO:0000313" key="2">
    <source>
        <dbReference type="Proteomes" id="UP000325313"/>
    </source>
</evidence>
<organism evidence="1 2">
    <name type="scientific">Puccinia graminis f. sp. tritici</name>
    <dbReference type="NCBI Taxonomy" id="56615"/>
    <lineage>
        <taxon>Eukaryota</taxon>
        <taxon>Fungi</taxon>
        <taxon>Dikarya</taxon>
        <taxon>Basidiomycota</taxon>
        <taxon>Pucciniomycotina</taxon>
        <taxon>Pucciniomycetes</taxon>
        <taxon>Pucciniales</taxon>
        <taxon>Pucciniaceae</taxon>
        <taxon>Puccinia</taxon>
    </lineage>
</organism>
<evidence type="ECO:0000313" key="1">
    <source>
        <dbReference type="EMBL" id="KAA1118401.1"/>
    </source>
</evidence>
<sequence>MKAYGHERQNLRQSSCFGKSVQKTETTKTAWTELATMRLALLPHQQQAGQILPTTLITYAGTIAVAPAKAEAGEDVYFVDCYVPKTDTKSQYLKPAQYYRYDKDASEFP</sequence>
<reference evidence="1 2" key="1">
    <citation type="submission" date="2019-05" db="EMBL/GenBank/DDBJ databases">
        <title>Emergence of the Ug99 lineage of the wheat stem rust pathogen through somatic hybridization.</title>
        <authorList>
            <person name="Li F."/>
            <person name="Upadhyaya N.M."/>
            <person name="Sperschneider J."/>
            <person name="Matny O."/>
            <person name="Nguyen-Phuc H."/>
            <person name="Mago R."/>
            <person name="Raley C."/>
            <person name="Miller M.E."/>
            <person name="Silverstein K.A.T."/>
            <person name="Henningsen E."/>
            <person name="Hirsch C.D."/>
            <person name="Visser B."/>
            <person name="Pretorius Z.A."/>
            <person name="Steffenson B.J."/>
            <person name="Schwessinger B."/>
            <person name="Dodds P.N."/>
            <person name="Figueroa M."/>
        </authorList>
    </citation>
    <scope>NUCLEOTIDE SEQUENCE [LARGE SCALE GENOMIC DNA]</scope>
    <source>
        <strain evidence="1 2">Ug99</strain>
    </source>
</reference>
<gene>
    <name evidence="1" type="ORF">PGTUg99_004772</name>
</gene>
<dbReference type="AlphaFoldDB" id="A0A5B0QYL3"/>
<dbReference type="Proteomes" id="UP000325313">
    <property type="component" value="Unassembled WGS sequence"/>
</dbReference>
<comment type="caution">
    <text evidence="1">The sequence shown here is derived from an EMBL/GenBank/DDBJ whole genome shotgun (WGS) entry which is preliminary data.</text>
</comment>